<dbReference type="Pfam" id="PF07730">
    <property type="entry name" value="HisKA_3"/>
    <property type="match status" value="1"/>
</dbReference>
<dbReference type="InterPro" id="IPR050482">
    <property type="entry name" value="Sensor_HK_TwoCompSys"/>
</dbReference>
<dbReference type="AlphaFoldDB" id="A0A9J6RDB3"/>
<dbReference type="EC" id="2.7.13.3" evidence="13"/>
<dbReference type="PANTHER" id="PTHR24421">
    <property type="entry name" value="NITRATE/NITRITE SENSOR PROTEIN NARX-RELATED"/>
    <property type="match status" value="1"/>
</dbReference>
<keyword evidence="10 14" id="KW-1133">Transmembrane helix</keyword>
<accession>A0A9J6RDB3</accession>
<evidence type="ECO:0000256" key="14">
    <source>
        <dbReference type="SAM" id="Phobius"/>
    </source>
</evidence>
<evidence type="ECO:0000256" key="11">
    <source>
        <dbReference type="ARBA" id="ARBA00023012"/>
    </source>
</evidence>
<keyword evidence="18" id="KW-1185">Reference proteome</keyword>
<feature type="domain" description="Histidine kinase" evidence="15">
    <location>
        <begin position="151"/>
        <end position="347"/>
    </location>
</feature>
<feature type="domain" description="HAMP" evidence="16">
    <location>
        <begin position="72"/>
        <end position="124"/>
    </location>
</feature>
<evidence type="ECO:0000256" key="1">
    <source>
        <dbReference type="ARBA" id="ARBA00000085"/>
    </source>
</evidence>
<dbReference type="GO" id="GO:0005886">
    <property type="term" value="C:plasma membrane"/>
    <property type="evidence" value="ECO:0007669"/>
    <property type="project" value="UniProtKB-SubCell"/>
</dbReference>
<keyword evidence="7 13" id="KW-0547">Nucleotide-binding</keyword>
<dbReference type="CDD" id="cd16917">
    <property type="entry name" value="HATPase_UhpB-NarQ-NarX-like"/>
    <property type="match status" value="1"/>
</dbReference>
<dbReference type="GO" id="GO:0000155">
    <property type="term" value="F:phosphorelay sensor kinase activity"/>
    <property type="evidence" value="ECO:0007669"/>
    <property type="project" value="UniProtKB-UniRule"/>
</dbReference>
<organism evidence="17 18">
    <name type="scientific">Natronobacillus azotifigens</name>
    <dbReference type="NCBI Taxonomy" id="472978"/>
    <lineage>
        <taxon>Bacteria</taxon>
        <taxon>Bacillati</taxon>
        <taxon>Bacillota</taxon>
        <taxon>Bacilli</taxon>
        <taxon>Bacillales</taxon>
        <taxon>Bacillaceae</taxon>
        <taxon>Natronobacillus</taxon>
    </lineage>
</organism>
<evidence type="ECO:0000256" key="7">
    <source>
        <dbReference type="ARBA" id="ARBA00022741"/>
    </source>
</evidence>
<dbReference type="PROSITE" id="PS50885">
    <property type="entry name" value="HAMP"/>
    <property type="match status" value="1"/>
</dbReference>
<evidence type="ECO:0000256" key="3">
    <source>
        <dbReference type="ARBA" id="ARBA00022475"/>
    </source>
</evidence>
<dbReference type="SUPFAM" id="SSF55874">
    <property type="entry name" value="ATPase domain of HSP90 chaperone/DNA topoisomerase II/histidine kinase"/>
    <property type="match status" value="1"/>
</dbReference>
<dbReference type="InterPro" id="IPR003660">
    <property type="entry name" value="HAMP_dom"/>
</dbReference>
<keyword evidence="8 13" id="KW-0418">Kinase</keyword>
<keyword evidence="4" id="KW-0597">Phosphoprotein</keyword>
<comment type="catalytic activity">
    <reaction evidence="1 13">
        <text>ATP + protein L-histidine = ADP + protein N-phospho-L-histidine.</text>
        <dbReference type="EC" id="2.7.13.3"/>
    </reaction>
</comment>
<comment type="caution">
    <text evidence="17">The sequence shown here is derived from an EMBL/GenBank/DDBJ whole genome shotgun (WGS) entry which is preliminary data.</text>
</comment>
<keyword evidence="6 14" id="KW-0812">Transmembrane</keyword>
<evidence type="ECO:0000313" key="18">
    <source>
        <dbReference type="Proteomes" id="UP001084197"/>
    </source>
</evidence>
<keyword evidence="11 13" id="KW-0902">Two-component regulatory system</keyword>
<protein>
    <recommendedName>
        <fullName evidence="13">Sensor histidine kinase</fullName>
        <ecNumber evidence="13">2.7.13.3</ecNumber>
    </recommendedName>
</protein>
<dbReference type="InterPro" id="IPR017202">
    <property type="entry name" value="LiaS/VraS"/>
</dbReference>
<evidence type="ECO:0000256" key="2">
    <source>
        <dbReference type="ARBA" id="ARBA00004651"/>
    </source>
</evidence>
<dbReference type="EMBL" id="JAPRAT010000015">
    <property type="protein sequence ID" value="MCZ0703300.1"/>
    <property type="molecule type" value="Genomic_DNA"/>
</dbReference>
<keyword evidence="12 13" id="KW-0472">Membrane</keyword>
<dbReference type="GO" id="GO:0005524">
    <property type="term" value="F:ATP binding"/>
    <property type="evidence" value="ECO:0007669"/>
    <property type="project" value="UniProtKB-UniRule"/>
</dbReference>
<dbReference type="SMART" id="SM00387">
    <property type="entry name" value="HATPase_c"/>
    <property type="match status" value="1"/>
</dbReference>
<dbReference type="PANTHER" id="PTHR24421:SF37">
    <property type="entry name" value="SENSOR HISTIDINE KINASE NARS"/>
    <property type="match status" value="1"/>
</dbReference>
<dbReference type="SMART" id="SM00304">
    <property type="entry name" value="HAMP"/>
    <property type="match status" value="1"/>
</dbReference>
<evidence type="ECO:0000259" key="16">
    <source>
        <dbReference type="PROSITE" id="PS50885"/>
    </source>
</evidence>
<evidence type="ECO:0000259" key="15">
    <source>
        <dbReference type="PROSITE" id="PS50109"/>
    </source>
</evidence>
<dbReference type="Gene3D" id="1.20.5.1930">
    <property type="match status" value="1"/>
</dbReference>
<name>A0A9J6RDB3_9BACI</name>
<dbReference type="Pfam" id="PF02518">
    <property type="entry name" value="HATPase_c"/>
    <property type="match status" value="1"/>
</dbReference>
<evidence type="ECO:0000256" key="10">
    <source>
        <dbReference type="ARBA" id="ARBA00022989"/>
    </source>
</evidence>
<dbReference type="PIRSF" id="PIRSF037431">
    <property type="entry name" value="STHK_LiaS"/>
    <property type="match status" value="1"/>
</dbReference>
<evidence type="ECO:0000256" key="6">
    <source>
        <dbReference type="ARBA" id="ARBA00022692"/>
    </source>
</evidence>
<dbReference type="InterPro" id="IPR036890">
    <property type="entry name" value="HATPase_C_sf"/>
</dbReference>
<evidence type="ECO:0000256" key="12">
    <source>
        <dbReference type="ARBA" id="ARBA00023136"/>
    </source>
</evidence>
<gene>
    <name evidence="17" type="ORF">OWO01_08745</name>
</gene>
<evidence type="ECO:0000256" key="13">
    <source>
        <dbReference type="PIRNR" id="PIRNR037431"/>
    </source>
</evidence>
<dbReference type="GO" id="GO:0046983">
    <property type="term" value="F:protein dimerization activity"/>
    <property type="evidence" value="ECO:0007669"/>
    <property type="project" value="InterPro"/>
</dbReference>
<dbReference type="Proteomes" id="UP001084197">
    <property type="component" value="Unassembled WGS sequence"/>
</dbReference>
<proteinExistence type="predicted"/>
<keyword evidence="3 13" id="KW-1003">Cell membrane</keyword>
<evidence type="ECO:0000256" key="4">
    <source>
        <dbReference type="ARBA" id="ARBA00022553"/>
    </source>
</evidence>
<evidence type="ECO:0000256" key="9">
    <source>
        <dbReference type="ARBA" id="ARBA00022840"/>
    </source>
</evidence>
<reference evidence="17" key="1">
    <citation type="submission" date="2022-11" db="EMBL/GenBank/DDBJ databases">
        <title>WGS of Natronobacillus azotifigens 24KS-1, an anaerobic diazotrophic haloalkaliphile from soda-rich habitats.</title>
        <authorList>
            <person name="Sorokin D.Y."/>
            <person name="Merkel A.Y."/>
        </authorList>
    </citation>
    <scope>NUCLEOTIDE SEQUENCE</scope>
    <source>
        <strain evidence="17">24KS-1</strain>
    </source>
</reference>
<dbReference type="Gene3D" id="3.30.565.10">
    <property type="entry name" value="Histidine kinase-like ATPase, C-terminal domain"/>
    <property type="match status" value="1"/>
</dbReference>
<dbReference type="PROSITE" id="PS50109">
    <property type="entry name" value="HIS_KIN"/>
    <property type="match status" value="1"/>
</dbReference>
<keyword evidence="5 13" id="KW-0808">Transferase</keyword>
<comment type="subcellular location">
    <subcellularLocation>
        <location evidence="2 13">Cell membrane</location>
        <topology evidence="2 13">Multi-pass membrane protein</topology>
    </subcellularLocation>
</comment>
<evidence type="ECO:0000256" key="5">
    <source>
        <dbReference type="ARBA" id="ARBA00022679"/>
    </source>
</evidence>
<sequence length="352" mass="40092">MLKKLNAIRYTYIHSHLYALVLTTITLLAIFLTIHLIFVPDWLTQGNIFLFTASYFFIGLLYAMYVGFRSSSELKAKIDDLSVMIMQLSRGNYRSRIAHTGEGEMDRIGTELNDLALKMEQQLRSLQRLADEKAAFAKTAHKAATIEERQRLARDLHDSVSQQLFALTMMSQAVIRTMDKNPTKAKTQMIEIAETASKAQTEMRALLLHLRPVHLSGESLAAGIRQLVEELQSKCTIDFQLSIDEITGLAEGTEEHLFRIIQESLSNTLRHAMATKVKIYIRQDDREVFLHLADNGKGFDLTANGQKKTSYGLKTMRERSEEIGGIFTIRTKEGEGTYIDIRIPCRRKDEEE</sequence>
<dbReference type="InterPro" id="IPR011712">
    <property type="entry name" value="Sig_transdc_His_kin_sub3_dim/P"/>
</dbReference>
<keyword evidence="9 13" id="KW-0067">ATP-binding</keyword>
<dbReference type="InterPro" id="IPR003594">
    <property type="entry name" value="HATPase_dom"/>
</dbReference>
<feature type="transmembrane region" description="Helical" evidence="14">
    <location>
        <begin position="48"/>
        <end position="68"/>
    </location>
</feature>
<evidence type="ECO:0000313" key="17">
    <source>
        <dbReference type="EMBL" id="MCZ0703300.1"/>
    </source>
</evidence>
<feature type="transmembrane region" description="Helical" evidence="14">
    <location>
        <begin position="12"/>
        <end position="36"/>
    </location>
</feature>
<dbReference type="InterPro" id="IPR005467">
    <property type="entry name" value="His_kinase_dom"/>
</dbReference>
<evidence type="ECO:0000256" key="8">
    <source>
        <dbReference type="ARBA" id="ARBA00022777"/>
    </source>
</evidence>
<dbReference type="RefSeq" id="WP_268780070.1">
    <property type="nucleotide sequence ID" value="NZ_JAPRAT010000015.1"/>
</dbReference>